<dbReference type="EMBL" id="MTYJ01000446">
    <property type="protein sequence ID" value="OWA54710.1"/>
    <property type="molecule type" value="Genomic_DNA"/>
</dbReference>
<protein>
    <submittedName>
        <fullName evidence="2">Uncharacterized protein</fullName>
    </submittedName>
</protein>
<feature type="compositionally biased region" description="Polar residues" evidence="1">
    <location>
        <begin position="69"/>
        <end position="87"/>
    </location>
</feature>
<name>A0A9X6RP44_HYPEX</name>
<comment type="caution">
    <text evidence="2">The sequence shown here is derived from an EMBL/GenBank/DDBJ whole genome shotgun (WGS) entry which is preliminary data.</text>
</comment>
<evidence type="ECO:0000313" key="2">
    <source>
        <dbReference type="EMBL" id="OWA54710.1"/>
    </source>
</evidence>
<dbReference type="AlphaFoldDB" id="A0A9X6RP44"/>
<keyword evidence="3" id="KW-1185">Reference proteome</keyword>
<reference evidence="3" key="1">
    <citation type="submission" date="2017-01" db="EMBL/GenBank/DDBJ databases">
        <title>Comparative genomics of anhydrobiosis in the tardigrade Hypsibius dujardini.</title>
        <authorList>
            <person name="Yoshida Y."/>
            <person name="Koutsovoulos G."/>
            <person name="Laetsch D."/>
            <person name="Stevens L."/>
            <person name="Kumar S."/>
            <person name="Horikawa D."/>
            <person name="Ishino K."/>
            <person name="Komine S."/>
            <person name="Tomita M."/>
            <person name="Blaxter M."/>
            <person name="Arakawa K."/>
        </authorList>
    </citation>
    <scope>NUCLEOTIDE SEQUENCE [LARGE SCALE GENOMIC DNA]</scope>
    <source>
        <strain evidence="3">Z151</strain>
    </source>
</reference>
<proteinExistence type="predicted"/>
<evidence type="ECO:0000256" key="1">
    <source>
        <dbReference type="SAM" id="MobiDB-lite"/>
    </source>
</evidence>
<sequence length="87" mass="9252">MVRVCSGILRPSDGVPAIGLDSSRRWRRLPFVLHTYGWTARQARHLTISVDPGALPPPEKLPAPAAAPNTSGIHSVRTDTTSSPASA</sequence>
<evidence type="ECO:0000313" key="3">
    <source>
        <dbReference type="Proteomes" id="UP000192578"/>
    </source>
</evidence>
<gene>
    <name evidence="2" type="ORF">BV898_19111</name>
</gene>
<dbReference type="Proteomes" id="UP000192578">
    <property type="component" value="Unassembled WGS sequence"/>
</dbReference>
<organism evidence="2 3">
    <name type="scientific">Hypsibius exemplaris</name>
    <name type="common">Freshwater tardigrade</name>
    <dbReference type="NCBI Taxonomy" id="2072580"/>
    <lineage>
        <taxon>Eukaryota</taxon>
        <taxon>Metazoa</taxon>
        <taxon>Ecdysozoa</taxon>
        <taxon>Tardigrada</taxon>
        <taxon>Eutardigrada</taxon>
        <taxon>Parachela</taxon>
        <taxon>Hypsibioidea</taxon>
        <taxon>Hypsibiidae</taxon>
        <taxon>Hypsibius</taxon>
    </lineage>
</organism>
<accession>A0A9X6RP44</accession>
<feature type="region of interest" description="Disordered" evidence="1">
    <location>
        <begin position="50"/>
        <end position="87"/>
    </location>
</feature>